<dbReference type="STRING" id="8355.A0A1L8FLX3"/>
<gene>
    <name evidence="2" type="primary">LOC108696518</name>
</gene>
<dbReference type="AlphaFoldDB" id="A0A1L8FLX3"/>
<protein>
    <submittedName>
        <fullName evidence="2">Uncharacterized protein LOC108696518</fullName>
    </submittedName>
</protein>
<dbReference type="RefSeq" id="XP_018081447.1">
    <property type="nucleotide sequence ID" value="XM_018225958.2"/>
</dbReference>
<accession>A0A1L8FLX3</accession>
<dbReference type="OMA" id="HIIRICL"/>
<dbReference type="GO" id="GO:0045785">
    <property type="term" value="P:positive regulation of cell adhesion"/>
    <property type="evidence" value="ECO:0007669"/>
    <property type="project" value="TreeGrafter"/>
</dbReference>
<dbReference type="PANTHER" id="PTHR47388:SF1">
    <property type="entry name" value="TUMOR NECROSIS FACTOR RECEPTOR SUPERFAMILY MEMBER 18"/>
    <property type="match status" value="1"/>
</dbReference>
<dbReference type="KEGG" id="xla:108696518"/>
<proteinExistence type="predicted"/>
<dbReference type="PaxDb" id="8355-A0A1L8FLX3"/>
<dbReference type="Bgee" id="108696518">
    <property type="expression patterns" value="Expressed in oocyte and 11 other cell types or tissues"/>
</dbReference>
<reference evidence="2" key="1">
    <citation type="submission" date="2025-08" db="UniProtKB">
        <authorList>
            <consortium name="RefSeq"/>
        </authorList>
    </citation>
    <scope>IDENTIFICATION</scope>
    <source>
        <strain evidence="2">J_2021</strain>
        <tissue evidence="2">Erythrocytes</tissue>
    </source>
</reference>
<dbReference type="PANTHER" id="PTHR47388">
    <property type="entry name" value="TUMOR NECROSIS FACTOR RECEPTOR SUPERFAMILY MEMBER 18"/>
    <property type="match status" value="1"/>
</dbReference>
<name>A0A1L8FLX3_XENLA</name>
<evidence type="ECO:0000313" key="1">
    <source>
        <dbReference type="Proteomes" id="UP000186698"/>
    </source>
</evidence>
<keyword evidence="1" id="KW-1185">Reference proteome</keyword>
<dbReference type="OrthoDB" id="9374769at2759"/>
<sequence>MQLSNHIIRICLFVGVWWLMVERSGAVYSSVCNGYVAYNKETCCAPCNSSTLKNNPCKSKQSRPEECRCDNGYACDSEDCDSCIPLSKCDGDIHRKGDTIYTYICEKKSTVPTIVTVVPTEYTPERTTKNSETKDKVHEITLYLVLVIAILVLLSVIFHIFIWRTKPRPPMKHTDLHKIPQLSVITNPKEDIDTLSCQYPEEEHGEKTLDKDSIHF</sequence>
<organism evidence="1 2">
    <name type="scientific">Xenopus laevis</name>
    <name type="common">African clawed frog</name>
    <dbReference type="NCBI Taxonomy" id="8355"/>
    <lineage>
        <taxon>Eukaryota</taxon>
        <taxon>Metazoa</taxon>
        <taxon>Chordata</taxon>
        <taxon>Craniata</taxon>
        <taxon>Vertebrata</taxon>
        <taxon>Euteleostomi</taxon>
        <taxon>Amphibia</taxon>
        <taxon>Batrachia</taxon>
        <taxon>Anura</taxon>
        <taxon>Pipoidea</taxon>
        <taxon>Pipidae</taxon>
        <taxon>Xenopodinae</taxon>
        <taxon>Xenopus</taxon>
        <taxon>Xenopus</taxon>
    </lineage>
</organism>
<dbReference type="GO" id="GO:0009897">
    <property type="term" value="C:external side of plasma membrane"/>
    <property type="evidence" value="ECO:0007669"/>
    <property type="project" value="TreeGrafter"/>
</dbReference>
<dbReference type="InterPro" id="IPR053107">
    <property type="entry name" value="TNFRSF18"/>
</dbReference>
<dbReference type="Proteomes" id="UP000186698">
    <property type="component" value="Chromosome 7L"/>
</dbReference>
<evidence type="ECO:0000313" key="2">
    <source>
        <dbReference type="RefSeq" id="XP_018081447.1"/>
    </source>
</evidence>
<dbReference type="GeneID" id="108696518"/>